<accession>X0XG35</accession>
<feature type="non-terminal residue" evidence="2">
    <location>
        <position position="1"/>
    </location>
</feature>
<feature type="transmembrane region" description="Helical" evidence="1">
    <location>
        <begin position="6"/>
        <end position="26"/>
    </location>
</feature>
<sequence>ILTFYASNFMILFSGALLVGFIYRLVVTYRRLKKAPPQSPTL</sequence>
<gene>
    <name evidence="2" type="ORF">S01H1_85617</name>
</gene>
<evidence type="ECO:0000313" key="2">
    <source>
        <dbReference type="EMBL" id="GAG42065.1"/>
    </source>
</evidence>
<comment type="caution">
    <text evidence="2">The sequence shown here is derived from an EMBL/GenBank/DDBJ whole genome shotgun (WGS) entry which is preliminary data.</text>
</comment>
<dbReference type="EMBL" id="BARS01058876">
    <property type="protein sequence ID" value="GAG42065.1"/>
    <property type="molecule type" value="Genomic_DNA"/>
</dbReference>
<reference evidence="2" key="1">
    <citation type="journal article" date="2014" name="Front. Microbiol.">
        <title>High frequency of phylogenetically diverse reductive dehalogenase-homologous genes in deep subseafloor sedimentary metagenomes.</title>
        <authorList>
            <person name="Kawai M."/>
            <person name="Futagami T."/>
            <person name="Toyoda A."/>
            <person name="Takaki Y."/>
            <person name="Nishi S."/>
            <person name="Hori S."/>
            <person name="Arai W."/>
            <person name="Tsubouchi T."/>
            <person name="Morono Y."/>
            <person name="Uchiyama I."/>
            <person name="Ito T."/>
            <person name="Fujiyama A."/>
            <person name="Inagaki F."/>
            <person name="Takami H."/>
        </authorList>
    </citation>
    <scope>NUCLEOTIDE SEQUENCE</scope>
    <source>
        <strain evidence="2">Expedition CK06-06</strain>
    </source>
</reference>
<proteinExistence type="predicted"/>
<protein>
    <submittedName>
        <fullName evidence="2">Uncharacterized protein</fullName>
    </submittedName>
</protein>
<keyword evidence="1" id="KW-0472">Membrane</keyword>
<organism evidence="2">
    <name type="scientific">marine sediment metagenome</name>
    <dbReference type="NCBI Taxonomy" id="412755"/>
    <lineage>
        <taxon>unclassified sequences</taxon>
        <taxon>metagenomes</taxon>
        <taxon>ecological metagenomes</taxon>
    </lineage>
</organism>
<keyword evidence="1" id="KW-0812">Transmembrane</keyword>
<name>X0XG35_9ZZZZ</name>
<keyword evidence="1" id="KW-1133">Transmembrane helix</keyword>
<dbReference type="AlphaFoldDB" id="X0XG35"/>
<evidence type="ECO:0000256" key="1">
    <source>
        <dbReference type="SAM" id="Phobius"/>
    </source>
</evidence>